<dbReference type="PROSITE" id="PS00583">
    <property type="entry name" value="PFKB_KINASES_1"/>
    <property type="match status" value="1"/>
</dbReference>
<dbReference type="EMBL" id="CP009961">
    <property type="protein sequence ID" value="AKG38866.1"/>
    <property type="molecule type" value="Genomic_DNA"/>
</dbReference>
<dbReference type="PRINTS" id="PR00990">
    <property type="entry name" value="RIBOKINASE"/>
</dbReference>
<dbReference type="OrthoDB" id="26949at2157"/>
<evidence type="ECO:0000256" key="2">
    <source>
        <dbReference type="ARBA" id="ARBA00022679"/>
    </source>
</evidence>
<keyword evidence="2 4" id="KW-0808">Transferase</keyword>
<dbReference type="STRING" id="1550241.MA03_05790"/>
<dbReference type="HOGENOM" id="CLU_027634_6_0_2"/>
<dbReference type="AlphaFoldDB" id="A0A0F7CL64"/>
<dbReference type="InterPro" id="IPR029056">
    <property type="entry name" value="Ribokinase-like"/>
</dbReference>
<keyword evidence="7" id="KW-1185">Reference proteome</keyword>
<proteinExistence type="inferred from homology"/>
<gene>
    <name evidence="6" type="ORF">MA03_05790</name>
</gene>
<evidence type="ECO:0000256" key="1">
    <source>
        <dbReference type="ARBA" id="ARBA00010688"/>
    </source>
</evidence>
<dbReference type="PROSITE" id="PS00584">
    <property type="entry name" value="PFKB_KINASES_2"/>
    <property type="match status" value="1"/>
</dbReference>
<feature type="domain" description="Carbohydrate kinase PfkB" evidence="5">
    <location>
        <begin position="9"/>
        <end position="281"/>
    </location>
</feature>
<dbReference type="PANTHER" id="PTHR10584:SF166">
    <property type="entry name" value="RIBOKINASE"/>
    <property type="match status" value="1"/>
</dbReference>
<evidence type="ECO:0000256" key="4">
    <source>
        <dbReference type="RuleBase" id="RU003704"/>
    </source>
</evidence>
<dbReference type="InterPro" id="IPR011611">
    <property type="entry name" value="PfkB_dom"/>
</dbReference>
<protein>
    <recommendedName>
        <fullName evidence="5">Carbohydrate kinase PfkB domain-containing protein</fullName>
    </recommendedName>
</protein>
<comment type="similarity">
    <text evidence="1 4">Belongs to the carbohydrate kinase PfkB family.</text>
</comment>
<dbReference type="RefSeq" id="WP_052884358.1">
    <property type="nucleotide sequence ID" value="NZ_CP009961.1"/>
</dbReference>
<organism evidence="6 7">
    <name type="scientific">Infirmifilum uzonense</name>
    <dbReference type="NCBI Taxonomy" id="1550241"/>
    <lineage>
        <taxon>Archaea</taxon>
        <taxon>Thermoproteota</taxon>
        <taxon>Thermoprotei</taxon>
        <taxon>Thermofilales</taxon>
        <taxon>Thermofilaceae</taxon>
        <taxon>Infirmifilum</taxon>
    </lineage>
</organism>
<dbReference type="PANTHER" id="PTHR10584">
    <property type="entry name" value="SUGAR KINASE"/>
    <property type="match status" value="1"/>
</dbReference>
<dbReference type="InterPro" id="IPR002139">
    <property type="entry name" value="Ribo/fructo_kinase"/>
</dbReference>
<evidence type="ECO:0000259" key="5">
    <source>
        <dbReference type="Pfam" id="PF00294"/>
    </source>
</evidence>
<name>A0A0F7CL64_9CREN</name>
<dbReference type="GO" id="GO:0016301">
    <property type="term" value="F:kinase activity"/>
    <property type="evidence" value="ECO:0007669"/>
    <property type="project" value="UniProtKB-KW"/>
</dbReference>
<evidence type="ECO:0000313" key="6">
    <source>
        <dbReference type="EMBL" id="AKG38866.1"/>
    </source>
</evidence>
<dbReference type="Proteomes" id="UP000067434">
    <property type="component" value="Chromosome"/>
</dbReference>
<evidence type="ECO:0000256" key="3">
    <source>
        <dbReference type="ARBA" id="ARBA00022777"/>
    </source>
</evidence>
<dbReference type="Pfam" id="PF00294">
    <property type="entry name" value="PfkB"/>
    <property type="match status" value="1"/>
</dbReference>
<dbReference type="SUPFAM" id="SSF53613">
    <property type="entry name" value="Ribokinase-like"/>
    <property type="match status" value="1"/>
</dbReference>
<dbReference type="GeneID" id="25401723"/>
<dbReference type="PATRIC" id="fig|1550241.5.peg.1211"/>
<dbReference type="GO" id="GO:0006796">
    <property type="term" value="P:phosphate-containing compound metabolic process"/>
    <property type="evidence" value="ECO:0007669"/>
    <property type="project" value="UniProtKB-ARBA"/>
</dbReference>
<reference evidence="6 7" key="1">
    <citation type="journal article" date="2015" name="Stand. Genomic Sci.">
        <title>Complete genome sequence of and proposal of Thermofilum uzonense sp. nov. a novel hyperthermophilic crenarchaeon and emended description of the genus Thermofilum.</title>
        <authorList>
            <person name="Toshchakov S.V."/>
            <person name="Korzhenkov A.A."/>
            <person name="Samarov N.I."/>
            <person name="Mazunin I.O."/>
            <person name="Mozhey O.I."/>
            <person name="Shmyr I.S."/>
            <person name="Derbikova K.S."/>
            <person name="Taranov E.A."/>
            <person name="Dominova I.N."/>
            <person name="Bonch-Osmolovskaya E.A."/>
            <person name="Patrushev M.V."/>
            <person name="Podosokorskaya O.A."/>
            <person name="Kublanov I.V."/>
        </authorList>
    </citation>
    <scope>NUCLEOTIDE SEQUENCE [LARGE SCALE GENOMIC DNA]</scope>
    <source>
        <strain evidence="6 7">1807-2</strain>
    </source>
</reference>
<accession>A0A0F7CL64</accession>
<sequence>MDPKLVFAVSGNASIDEYYLVDSIPRADEAQEAKDYFQRVGGAASNVAVAMAKLGVKVFFIGAVGGDKQGDFILDNFSREGVDTKWIVRSSKPTGRVIILLDSNGDRAMVALRGANTDLTPGFLNLEEALRGVEHVHLSSTKPEYTSWVFEIAKSKGVTTSYDPGMTIASKGFSYVRETLRMVDILFVNKREYETLGPEYLDSQFNGLLVLKEGSLGSRLPKLGIGVPAFKVHAVDTTGAGDAFNAAFLVAWKLGFSLEQCLLVANAAGALKATRVGAHSSPTLSELNEFLVKNGYEPLTLV</sequence>
<evidence type="ECO:0000313" key="7">
    <source>
        <dbReference type="Proteomes" id="UP000067434"/>
    </source>
</evidence>
<dbReference type="Gene3D" id="3.40.1190.20">
    <property type="match status" value="1"/>
</dbReference>
<dbReference type="InterPro" id="IPR002173">
    <property type="entry name" value="Carboh/pur_kinase_PfkB_CS"/>
</dbReference>
<keyword evidence="3 4" id="KW-0418">Kinase</keyword>
<dbReference type="KEGG" id="thf:MA03_05790"/>